<proteinExistence type="predicted"/>
<keyword evidence="2" id="KW-1185">Reference proteome</keyword>
<dbReference type="AlphaFoldDB" id="A0A9W6WJL4"/>
<reference evidence="1" key="1">
    <citation type="submission" date="2023-04" db="EMBL/GenBank/DDBJ databases">
        <title>Phytophthora fragariaefolia NBRC 109709.</title>
        <authorList>
            <person name="Ichikawa N."/>
            <person name="Sato H."/>
            <person name="Tonouchi N."/>
        </authorList>
    </citation>
    <scope>NUCLEOTIDE SEQUENCE</scope>
    <source>
        <strain evidence="1">NBRC 109709</strain>
    </source>
</reference>
<protein>
    <submittedName>
        <fullName evidence="1">Unnamed protein product</fullName>
    </submittedName>
</protein>
<sequence length="136" mass="15450">MKPKAIEGDDDDSSDYTGSVELYQDRTARHGSVGRQIGLRVPKLISKGLPPSIFQEPGIWTYSCMVHYWFVKNPSAIQDGEPRTLAEQCEEMGQDEPGRNQWWSCTEEHRLAHIPADLKAKPIPALERDLISERFP</sequence>
<comment type="caution">
    <text evidence="1">The sequence shown here is derived from an EMBL/GenBank/DDBJ whole genome shotgun (WGS) entry which is preliminary data.</text>
</comment>
<dbReference type="Proteomes" id="UP001165121">
    <property type="component" value="Unassembled WGS sequence"/>
</dbReference>
<dbReference type="EMBL" id="BSXT01000041">
    <property type="protein sequence ID" value="GMF15714.1"/>
    <property type="molecule type" value="Genomic_DNA"/>
</dbReference>
<name>A0A9W6WJL4_9STRA</name>
<organism evidence="1 2">
    <name type="scientific">Phytophthora fragariaefolia</name>
    <dbReference type="NCBI Taxonomy" id="1490495"/>
    <lineage>
        <taxon>Eukaryota</taxon>
        <taxon>Sar</taxon>
        <taxon>Stramenopiles</taxon>
        <taxon>Oomycota</taxon>
        <taxon>Peronosporomycetes</taxon>
        <taxon>Peronosporales</taxon>
        <taxon>Peronosporaceae</taxon>
        <taxon>Phytophthora</taxon>
    </lineage>
</organism>
<dbReference type="OrthoDB" id="95864at2759"/>
<gene>
    <name evidence="1" type="ORF">Pfra01_000052800</name>
</gene>
<evidence type="ECO:0000313" key="1">
    <source>
        <dbReference type="EMBL" id="GMF15714.1"/>
    </source>
</evidence>
<accession>A0A9W6WJL4</accession>
<evidence type="ECO:0000313" key="2">
    <source>
        <dbReference type="Proteomes" id="UP001165121"/>
    </source>
</evidence>